<gene>
    <name evidence="2" type="ORF">B0H66DRAFT_380712</name>
</gene>
<reference evidence="2" key="1">
    <citation type="journal article" date="2023" name="Mol. Phylogenet. Evol.">
        <title>Genome-scale phylogeny and comparative genomics of the fungal order Sordariales.</title>
        <authorList>
            <person name="Hensen N."/>
            <person name="Bonometti L."/>
            <person name="Westerberg I."/>
            <person name="Brannstrom I.O."/>
            <person name="Guillou S."/>
            <person name="Cros-Aarteil S."/>
            <person name="Calhoun S."/>
            <person name="Haridas S."/>
            <person name="Kuo A."/>
            <person name="Mondo S."/>
            <person name="Pangilinan J."/>
            <person name="Riley R."/>
            <person name="LaButti K."/>
            <person name="Andreopoulos B."/>
            <person name="Lipzen A."/>
            <person name="Chen C."/>
            <person name="Yan M."/>
            <person name="Daum C."/>
            <person name="Ng V."/>
            <person name="Clum A."/>
            <person name="Steindorff A."/>
            <person name="Ohm R.A."/>
            <person name="Martin F."/>
            <person name="Silar P."/>
            <person name="Natvig D.O."/>
            <person name="Lalanne C."/>
            <person name="Gautier V."/>
            <person name="Ament-Velasquez S.L."/>
            <person name="Kruys A."/>
            <person name="Hutchinson M.I."/>
            <person name="Powell A.J."/>
            <person name="Barry K."/>
            <person name="Miller A.N."/>
            <person name="Grigoriev I.V."/>
            <person name="Debuchy R."/>
            <person name="Gladieux P."/>
            <person name="Hiltunen Thoren M."/>
            <person name="Johannesson H."/>
        </authorList>
    </citation>
    <scope>NUCLEOTIDE SEQUENCE</scope>
    <source>
        <strain evidence="2">CBS 118394</strain>
    </source>
</reference>
<proteinExistence type="predicted"/>
<name>A0AAE0HTT8_9PEZI</name>
<dbReference type="EMBL" id="JAUEDM010000008">
    <property type="protein sequence ID" value="KAK3312788.1"/>
    <property type="molecule type" value="Genomic_DNA"/>
</dbReference>
<keyword evidence="1" id="KW-0812">Transmembrane</keyword>
<dbReference type="AlphaFoldDB" id="A0AAE0HTT8"/>
<protein>
    <submittedName>
        <fullName evidence="2">Uncharacterized protein</fullName>
    </submittedName>
</protein>
<comment type="caution">
    <text evidence="2">The sequence shown here is derived from an EMBL/GenBank/DDBJ whole genome shotgun (WGS) entry which is preliminary data.</text>
</comment>
<reference evidence="2" key="2">
    <citation type="submission" date="2023-06" db="EMBL/GenBank/DDBJ databases">
        <authorList>
            <consortium name="Lawrence Berkeley National Laboratory"/>
            <person name="Haridas S."/>
            <person name="Hensen N."/>
            <person name="Bonometti L."/>
            <person name="Westerberg I."/>
            <person name="Brannstrom I.O."/>
            <person name="Guillou S."/>
            <person name="Cros-Aarteil S."/>
            <person name="Calhoun S."/>
            <person name="Kuo A."/>
            <person name="Mondo S."/>
            <person name="Pangilinan J."/>
            <person name="Riley R."/>
            <person name="Labutti K."/>
            <person name="Andreopoulos B."/>
            <person name="Lipzen A."/>
            <person name="Chen C."/>
            <person name="Yanf M."/>
            <person name="Daum C."/>
            <person name="Ng V."/>
            <person name="Clum A."/>
            <person name="Steindorff A."/>
            <person name="Ohm R."/>
            <person name="Martin F."/>
            <person name="Silar P."/>
            <person name="Natvig D."/>
            <person name="Lalanne C."/>
            <person name="Gautier V."/>
            <person name="Ament-Velasquez S.L."/>
            <person name="Kruys A."/>
            <person name="Hutchinson M.I."/>
            <person name="Powell A.J."/>
            <person name="Barry K."/>
            <person name="Miller A.N."/>
            <person name="Grigoriev I.V."/>
            <person name="Debuchy R."/>
            <person name="Gladieux P."/>
            <person name="Thoren M.H."/>
            <person name="Johannesson H."/>
        </authorList>
    </citation>
    <scope>NUCLEOTIDE SEQUENCE</scope>
    <source>
        <strain evidence="2">CBS 118394</strain>
    </source>
</reference>
<dbReference type="Proteomes" id="UP001283341">
    <property type="component" value="Unassembled WGS sequence"/>
</dbReference>
<accession>A0AAE0HTT8</accession>
<keyword evidence="3" id="KW-1185">Reference proteome</keyword>
<keyword evidence="1" id="KW-0472">Membrane</keyword>
<evidence type="ECO:0000313" key="2">
    <source>
        <dbReference type="EMBL" id="KAK3312788.1"/>
    </source>
</evidence>
<evidence type="ECO:0000313" key="3">
    <source>
        <dbReference type="Proteomes" id="UP001283341"/>
    </source>
</evidence>
<keyword evidence="1" id="KW-1133">Transmembrane helix</keyword>
<feature type="transmembrane region" description="Helical" evidence="1">
    <location>
        <begin position="24"/>
        <end position="46"/>
    </location>
</feature>
<sequence>MTVVADCPPDWYSQIPHPVKGRQVFLFLLSFFFSVLRGMGLGNAGVEHARMDGSLTHGLTHGYIQLVPAYSWVREMIAVGRMVVNAFHATRHGIRHIGLCCLGTDYIV</sequence>
<evidence type="ECO:0000256" key="1">
    <source>
        <dbReference type="SAM" id="Phobius"/>
    </source>
</evidence>
<organism evidence="2 3">
    <name type="scientific">Apodospora peruviana</name>
    <dbReference type="NCBI Taxonomy" id="516989"/>
    <lineage>
        <taxon>Eukaryota</taxon>
        <taxon>Fungi</taxon>
        <taxon>Dikarya</taxon>
        <taxon>Ascomycota</taxon>
        <taxon>Pezizomycotina</taxon>
        <taxon>Sordariomycetes</taxon>
        <taxon>Sordariomycetidae</taxon>
        <taxon>Sordariales</taxon>
        <taxon>Lasiosphaeriaceae</taxon>
        <taxon>Apodospora</taxon>
    </lineage>
</organism>